<sequence length="316" mass="35358">MYQMKYQMKKIINSLLIATVLLVACGKDKEKQVEPLTTDQITSFVGIGKVMPEAGVLNLTVDEATKVTKLHKKLGDTIKKGTVLFETEAVTQQLQLQQAAASYNATKANNRINVAEIKQAQLKLAELKNQYQTSQRLYNQKAETKQKLIVDSLTYLQQQQMVKQLQEKQVAENVRLKEQNIQVKAAKIDLASKKFTAAQDGILTVFDVQVGEILQPNVSFGELASNSELIIEAEIDEFYASELKKNQKVEITLVGQTSVIAKGLVSFVGLGLQNKSILYETIGEANDRRVRRFNVRITEGADKLLINQKVECKLLK</sequence>
<dbReference type="GO" id="GO:0015562">
    <property type="term" value="F:efflux transmembrane transporter activity"/>
    <property type="evidence" value="ECO:0007669"/>
    <property type="project" value="TreeGrafter"/>
</dbReference>
<dbReference type="Gene3D" id="2.40.30.170">
    <property type="match status" value="1"/>
</dbReference>
<keyword evidence="1" id="KW-0175">Coiled coil</keyword>
<dbReference type="PANTHER" id="PTHR30469">
    <property type="entry name" value="MULTIDRUG RESISTANCE PROTEIN MDTA"/>
    <property type="match status" value="1"/>
</dbReference>
<evidence type="ECO:0000313" key="2">
    <source>
        <dbReference type="EMBL" id="RRA95889.1"/>
    </source>
</evidence>
<dbReference type="GO" id="GO:1990281">
    <property type="term" value="C:efflux pump complex"/>
    <property type="evidence" value="ECO:0007669"/>
    <property type="project" value="TreeGrafter"/>
</dbReference>
<comment type="caution">
    <text evidence="2">The sequence shown here is derived from an EMBL/GenBank/DDBJ whole genome shotgun (WGS) entry which is preliminary data.</text>
</comment>
<feature type="coiled-coil region" evidence="1">
    <location>
        <begin position="110"/>
        <end position="144"/>
    </location>
</feature>
<dbReference type="EMBL" id="RQTJ01000006">
    <property type="protein sequence ID" value="RRA95889.1"/>
    <property type="molecule type" value="Genomic_DNA"/>
</dbReference>
<evidence type="ECO:0000313" key="3">
    <source>
        <dbReference type="Proteomes" id="UP000268372"/>
    </source>
</evidence>
<keyword evidence="3" id="KW-1185">Reference proteome</keyword>
<dbReference type="Gene3D" id="2.40.50.100">
    <property type="match status" value="1"/>
</dbReference>
<accession>A0A3P1B4C3</accession>
<organism evidence="2 3">
    <name type="scientific">Paenimyroides viscosum</name>
    <dbReference type="NCBI Taxonomy" id="2488729"/>
    <lineage>
        <taxon>Bacteria</taxon>
        <taxon>Pseudomonadati</taxon>
        <taxon>Bacteroidota</taxon>
        <taxon>Flavobacteriia</taxon>
        <taxon>Flavobacteriales</taxon>
        <taxon>Flavobacteriaceae</taxon>
        <taxon>Paenimyroides</taxon>
    </lineage>
</organism>
<evidence type="ECO:0000256" key="1">
    <source>
        <dbReference type="SAM" id="Coils"/>
    </source>
</evidence>
<protein>
    <submittedName>
        <fullName evidence="2">HlyD family efflux transporter periplasmic adaptor subunit</fullName>
    </submittedName>
</protein>
<gene>
    <name evidence="2" type="ORF">EG242_04345</name>
</gene>
<dbReference type="AlphaFoldDB" id="A0A3P1B4C3"/>
<dbReference type="Proteomes" id="UP000268372">
    <property type="component" value="Unassembled WGS sequence"/>
</dbReference>
<name>A0A3P1B4C3_9FLAO</name>
<reference evidence="2 3" key="1">
    <citation type="submission" date="2018-11" db="EMBL/GenBank/DDBJ databases">
        <title>Flavobacterium sp. nov., YIM 102796 draft genome.</title>
        <authorList>
            <person name="Li G."/>
            <person name="Jiang Y."/>
        </authorList>
    </citation>
    <scope>NUCLEOTIDE SEQUENCE [LARGE SCALE GENOMIC DNA]</scope>
    <source>
        <strain evidence="2 3">YIM 102796</strain>
    </source>
</reference>
<proteinExistence type="predicted"/>
<dbReference type="PANTHER" id="PTHR30469:SF33">
    <property type="entry name" value="SLR1207 PROTEIN"/>
    <property type="match status" value="1"/>
</dbReference>
<dbReference type="PROSITE" id="PS51257">
    <property type="entry name" value="PROKAR_LIPOPROTEIN"/>
    <property type="match status" value="1"/>
</dbReference>